<feature type="modified residue" description="4-aspartylphosphate" evidence="5">
    <location>
        <position position="61"/>
    </location>
</feature>
<evidence type="ECO:0000313" key="8">
    <source>
        <dbReference type="EMBL" id="OXS41329.1"/>
    </source>
</evidence>
<organism evidence="8 9">
    <name type="scientific">Ligilactobacillus agilis</name>
    <dbReference type="NCBI Taxonomy" id="1601"/>
    <lineage>
        <taxon>Bacteria</taxon>
        <taxon>Bacillati</taxon>
        <taxon>Bacillota</taxon>
        <taxon>Bacilli</taxon>
        <taxon>Lactobacillales</taxon>
        <taxon>Lactobacillaceae</taxon>
        <taxon>Ligilactobacillus</taxon>
    </lineage>
</organism>
<dbReference type="SUPFAM" id="SSF52172">
    <property type="entry name" value="CheY-like"/>
    <property type="match status" value="1"/>
</dbReference>
<dbReference type="Pfam" id="PF04397">
    <property type="entry name" value="LytTR"/>
    <property type="match status" value="1"/>
</dbReference>
<dbReference type="Proteomes" id="UP000215261">
    <property type="component" value="Unassembled WGS sequence"/>
</dbReference>
<keyword evidence="5" id="KW-0597">Phosphoprotein</keyword>
<dbReference type="InterPro" id="IPR046947">
    <property type="entry name" value="LytR-like"/>
</dbReference>
<protein>
    <recommendedName>
        <fullName evidence="10">DNA-binding response regulator</fullName>
    </recommendedName>
</protein>
<keyword evidence="3" id="KW-0010">Activator</keyword>
<evidence type="ECO:0000256" key="2">
    <source>
        <dbReference type="ARBA" id="ARBA00023012"/>
    </source>
</evidence>
<evidence type="ECO:0000256" key="3">
    <source>
        <dbReference type="ARBA" id="ARBA00023159"/>
    </source>
</evidence>
<accession>A0A231QRR6</accession>
<keyword evidence="2" id="KW-0902">Two-component regulatory system</keyword>
<dbReference type="InterPro" id="IPR007492">
    <property type="entry name" value="LytTR_DNA-bd_dom"/>
</dbReference>
<dbReference type="PROSITE" id="PS50110">
    <property type="entry name" value="RESPONSE_REGULATORY"/>
    <property type="match status" value="1"/>
</dbReference>
<evidence type="ECO:0008006" key="10">
    <source>
        <dbReference type="Google" id="ProtNLM"/>
    </source>
</evidence>
<dbReference type="AlphaFoldDB" id="A0A231QRR6"/>
<keyword evidence="1" id="KW-0963">Cytoplasm</keyword>
<gene>
    <name evidence="8" type="ORF">AYP69_03005</name>
</gene>
<reference evidence="8 9" key="1">
    <citation type="submission" date="2016-03" db="EMBL/GenBank/DDBJ databases">
        <title>Sequencing of Lactobacillus Species from Commercial Turkeys.</title>
        <authorList>
            <person name="Johnson T.J."/>
            <person name="Youmans B.P."/>
            <person name="Case K.A."/>
        </authorList>
    </citation>
    <scope>NUCLEOTIDE SEQUENCE [LARGE SCALE GENOMIC DNA]</scope>
    <source>
        <strain evidence="8 9">UMNLA1</strain>
    </source>
</reference>
<dbReference type="InterPro" id="IPR011006">
    <property type="entry name" value="CheY-like_superfamily"/>
</dbReference>
<dbReference type="SMART" id="SM00850">
    <property type="entry name" value="LytTR"/>
    <property type="match status" value="1"/>
</dbReference>
<dbReference type="PANTHER" id="PTHR37299">
    <property type="entry name" value="TRANSCRIPTIONAL REGULATOR-RELATED"/>
    <property type="match status" value="1"/>
</dbReference>
<evidence type="ECO:0000259" key="7">
    <source>
        <dbReference type="PROSITE" id="PS50930"/>
    </source>
</evidence>
<evidence type="ECO:0000256" key="4">
    <source>
        <dbReference type="ARBA" id="ARBA00037164"/>
    </source>
</evidence>
<feature type="domain" description="HTH LytTR-type" evidence="7">
    <location>
        <begin position="146"/>
        <end position="250"/>
    </location>
</feature>
<dbReference type="Gene3D" id="3.40.50.2300">
    <property type="match status" value="1"/>
</dbReference>
<dbReference type="GO" id="GO:0000156">
    <property type="term" value="F:phosphorelay response regulator activity"/>
    <property type="evidence" value="ECO:0007669"/>
    <property type="project" value="InterPro"/>
</dbReference>
<evidence type="ECO:0000256" key="5">
    <source>
        <dbReference type="PROSITE-ProRule" id="PRU00169"/>
    </source>
</evidence>
<sequence>MLKVIIVEDQIDIREKLVTKITNYLIFEEIDAQVVLATDKPEEVISYVEVNPKDKYLFLLDIELIKDEYSGIELAEVLRRKLPFEVIVFLTSHSELSLIVLEHRISPLDYIVKSGDFESIMNSVRQDINRTMELLGVEDVVNKNYFTYVKRGRHYRILIEDIYYFEAVKDDSHLVMLHAKGRQVSLRENLIGLEERLADKGFYRCHKGYLANLSNIVTFSKRERLIYYDEEKTLVCPVAARKLRSVADRL</sequence>
<dbReference type="SMART" id="SM00448">
    <property type="entry name" value="REC"/>
    <property type="match status" value="1"/>
</dbReference>
<comment type="function">
    <text evidence="4">Required for high-level post-exponential phase expression of a series of secreted proteins.</text>
</comment>
<proteinExistence type="predicted"/>
<evidence type="ECO:0000256" key="1">
    <source>
        <dbReference type="ARBA" id="ARBA00022490"/>
    </source>
</evidence>
<dbReference type="InterPro" id="IPR001789">
    <property type="entry name" value="Sig_transdc_resp-reg_receiver"/>
</dbReference>
<dbReference type="EMBL" id="LUGO01000032">
    <property type="protein sequence ID" value="OXS41329.1"/>
    <property type="molecule type" value="Genomic_DNA"/>
</dbReference>
<dbReference type="Gene3D" id="2.40.50.1020">
    <property type="entry name" value="LytTr DNA-binding domain"/>
    <property type="match status" value="1"/>
</dbReference>
<comment type="caution">
    <text evidence="8">The sequence shown here is derived from an EMBL/GenBank/DDBJ whole genome shotgun (WGS) entry which is preliminary data.</text>
</comment>
<evidence type="ECO:0000259" key="6">
    <source>
        <dbReference type="PROSITE" id="PS50110"/>
    </source>
</evidence>
<feature type="domain" description="Response regulatory" evidence="6">
    <location>
        <begin position="3"/>
        <end position="128"/>
    </location>
</feature>
<dbReference type="PROSITE" id="PS50930">
    <property type="entry name" value="HTH_LYTTR"/>
    <property type="match status" value="1"/>
</dbReference>
<evidence type="ECO:0000313" key="9">
    <source>
        <dbReference type="Proteomes" id="UP000215261"/>
    </source>
</evidence>
<dbReference type="RefSeq" id="WP_094051205.1">
    <property type="nucleotide sequence ID" value="NZ_BLAS01000065.1"/>
</dbReference>
<name>A0A231QRR6_9LACO</name>
<dbReference type="PANTHER" id="PTHR37299:SF3">
    <property type="entry name" value="STAGE 0 SPORULATION PROTEIN A HOMOLOG"/>
    <property type="match status" value="1"/>
</dbReference>
<dbReference type="GO" id="GO:0003677">
    <property type="term" value="F:DNA binding"/>
    <property type="evidence" value="ECO:0007669"/>
    <property type="project" value="InterPro"/>
</dbReference>